<dbReference type="Proteomes" id="UP001345013">
    <property type="component" value="Unassembled WGS sequence"/>
</dbReference>
<dbReference type="EMBL" id="JAVRRG010000019">
    <property type="protein sequence ID" value="KAK5097300.1"/>
    <property type="molecule type" value="Genomic_DNA"/>
</dbReference>
<protein>
    <recommendedName>
        <fullName evidence="12">Blocked early in transport 1</fullName>
    </recommendedName>
</protein>
<proteinExistence type="predicted"/>
<evidence type="ECO:0000313" key="11">
    <source>
        <dbReference type="Proteomes" id="UP001345013"/>
    </source>
</evidence>
<evidence type="ECO:0000256" key="7">
    <source>
        <dbReference type="ARBA" id="ARBA00023136"/>
    </source>
</evidence>
<keyword evidence="3 9" id="KW-0812">Transmembrane</keyword>
<dbReference type="PANTHER" id="PTHR12791">
    <property type="entry name" value="GOLGI SNARE BET1-RELATED"/>
    <property type="match status" value="1"/>
</dbReference>
<evidence type="ECO:0000256" key="8">
    <source>
        <dbReference type="ARBA" id="ARBA00046280"/>
    </source>
</evidence>
<comment type="caution">
    <text evidence="10">The sequence shown here is derived from an EMBL/GenBank/DDBJ whole genome shotgun (WGS) entry which is preliminary data.</text>
</comment>
<reference evidence="10 11" key="1">
    <citation type="submission" date="2023-08" db="EMBL/GenBank/DDBJ databases">
        <title>Black Yeasts Isolated from many extreme environments.</title>
        <authorList>
            <person name="Coleine C."/>
            <person name="Stajich J.E."/>
            <person name="Selbmann L."/>
        </authorList>
    </citation>
    <scope>NUCLEOTIDE SEQUENCE [LARGE SCALE GENOMIC DNA]</scope>
    <source>
        <strain evidence="10 11">CCFEE 5885</strain>
    </source>
</reference>
<comment type="subcellular location">
    <subcellularLocation>
        <location evidence="8">Endomembrane system</location>
        <topology evidence="8">Single-pass type IV membrane protein</topology>
    </subcellularLocation>
    <subcellularLocation>
        <location evidence="1">Golgi apparatus membrane</location>
    </subcellularLocation>
</comment>
<keyword evidence="4" id="KW-0653">Protein transport</keyword>
<accession>A0ABR0KI77</accession>
<evidence type="ECO:0000256" key="3">
    <source>
        <dbReference type="ARBA" id="ARBA00022692"/>
    </source>
</evidence>
<evidence type="ECO:0000256" key="2">
    <source>
        <dbReference type="ARBA" id="ARBA00022448"/>
    </source>
</evidence>
<evidence type="ECO:0000256" key="4">
    <source>
        <dbReference type="ARBA" id="ARBA00022927"/>
    </source>
</evidence>
<name>A0ABR0KI77_9EURO</name>
<dbReference type="SUPFAM" id="SSF58038">
    <property type="entry name" value="SNARE fusion complex"/>
    <property type="match status" value="1"/>
</dbReference>
<evidence type="ECO:0000256" key="9">
    <source>
        <dbReference type="SAM" id="Phobius"/>
    </source>
</evidence>
<keyword evidence="6" id="KW-0333">Golgi apparatus</keyword>
<gene>
    <name evidence="10" type="ORF">LTR24_002347</name>
</gene>
<evidence type="ECO:0000313" key="10">
    <source>
        <dbReference type="EMBL" id="KAK5097300.1"/>
    </source>
</evidence>
<evidence type="ECO:0008006" key="12">
    <source>
        <dbReference type="Google" id="ProtNLM"/>
    </source>
</evidence>
<evidence type="ECO:0000256" key="5">
    <source>
        <dbReference type="ARBA" id="ARBA00022989"/>
    </source>
</evidence>
<sequence>MTDAYAREEQNNALLSSLHAKSSQLKHITLNIYDNARDQTTLDNTNEAFSSMGTNLKGSMGRLTRMAKSGDKVAVLKLAAIISGVVIFVWVVGGWVLRLVFGK</sequence>
<organism evidence="10 11">
    <name type="scientific">Lithohypha guttulata</name>
    <dbReference type="NCBI Taxonomy" id="1690604"/>
    <lineage>
        <taxon>Eukaryota</taxon>
        <taxon>Fungi</taxon>
        <taxon>Dikarya</taxon>
        <taxon>Ascomycota</taxon>
        <taxon>Pezizomycotina</taxon>
        <taxon>Eurotiomycetes</taxon>
        <taxon>Chaetothyriomycetidae</taxon>
        <taxon>Chaetothyriales</taxon>
        <taxon>Trichomeriaceae</taxon>
        <taxon>Lithohypha</taxon>
    </lineage>
</organism>
<dbReference type="InterPro" id="IPR039899">
    <property type="entry name" value="BET1_SNARE"/>
</dbReference>
<evidence type="ECO:0000256" key="6">
    <source>
        <dbReference type="ARBA" id="ARBA00023034"/>
    </source>
</evidence>
<keyword evidence="7 9" id="KW-0472">Membrane</keyword>
<dbReference type="CDD" id="cd15853">
    <property type="entry name" value="SNARE_Bet1"/>
    <property type="match status" value="1"/>
</dbReference>
<feature type="transmembrane region" description="Helical" evidence="9">
    <location>
        <begin position="75"/>
        <end position="97"/>
    </location>
</feature>
<evidence type="ECO:0000256" key="1">
    <source>
        <dbReference type="ARBA" id="ARBA00004394"/>
    </source>
</evidence>
<keyword evidence="5 9" id="KW-1133">Transmembrane helix</keyword>
<keyword evidence="2" id="KW-0813">Transport</keyword>
<keyword evidence="11" id="KW-1185">Reference proteome</keyword>